<dbReference type="Pfam" id="PF03561">
    <property type="entry name" value="Allantoicase"/>
    <property type="match status" value="2"/>
</dbReference>
<dbReference type="PIRSF" id="PIRSF016516">
    <property type="entry name" value="Allantoicase"/>
    <property type="match status" value="1"/>
</dbReference>
<dbReference type="PANTHER" id="PTHR12045:SF3">
    <property type="entry name" value="INACTIVE ALLANTOICASE-RELATED"/>
    <property type="match status" value="1"/>
</dbReference>
<evidence type="ECO:0000256" key="3">
    <source>
        <dbReference type="HAMAP-Rule" id="MF_00813"/>
    </source>
</evidence>
<keyword evidence="2 3" id="KW-0659">Purine metabolism</keyword>
<dbReference type="RefSeq" id="WP_183911690.1">
    <property type="nucleotide sequence ID" value="NZ_JACHXZ010000007.1"/>
</dbReference>
<dbReference type="SUPFAM" id="SSF49785">
    <property type="entry name" value="Galactose-binding domain-like"/>
    <property type="match status" value="2"/>
</dbReference>
<dbReference type="GO" id="GO:0006144">
    <property type="term" value="P:purine nucleobase metabolic process"/>
    <property type="evidence" value="ECO:0007669"/>
    <property type="project" value="UniProtKB-KW"/>
</dbReference>
<feature type="domain" description="Allantoicase" evidence="4">
    <location>
        <begin position="206"/>
        <end position="347"/>
    </location>
</feature>
<evidence type="ECO:0000256" key="2">
    <source>
        <dbReference type="ARBA" id="ARBA00022631"/>
    </source>
</evidence>
<dbReference type="AlphaFoldDB" id="A0A839UTZ7"/>
<dbReference type="HAMAP" id="MF_00813">
    <property type="entry name" value="Allantoicase"/>
    <property type="match status" value="1"/>
</dbReference>
<accession>A0A839UTZ7</accession>
<evidence type="ECO:0000313" key="5">
    <source>
        <dbReference type="EMBL" id="MBB3170191.1"/>
    </source>
</evidence>
<dbReference type="GO" id="GO:0000256">
    <property type="term" value="P:allantoin catabolic process"/>
    <property type="evidence" value="ECO:0007669"/>
    <property type="project" value="UniProtKB-UniRule"/>
</dbReference>
<dbReference type="PANTHER" id="PTHR12045">
    <property type="entry name" value="ALLANTOICASE"/>
    <property type="match status" value="1"/>
</dbReference>
<dbReference type="GO" id="GO:0004037">
    <property type="term" value="F:allantoicase activity"/>
    <property type="evidence" value="ECO:0007669"/>
    <property type="project" value="UniProtKB-UniRule"/>
</dbReference>
<dbReference type="EC" id="3.5.3.4" evidence="3"/>
<gene>
    <name evidence="3" type="primary">alc</name>
    <name evidence="5" type="ORF">FHS30_003414</name>
</gene>
<reference evidence="5 6" key="1">
    <citation type="submission" date="2020-08" db="EMBL/GenBank/DDBJ databases">
        <title>Genomic Encyclopedia of Type Strains, Phase III (KMG-III): the genomes of soil and plant-associated and newly described type strains.</title>
        <authorList>
            <person name="Whitman W."/>
        </authorList>
    </citation>
    <scope>NUCLEOTIDE SEQUENCE [LARGE SCALE GENOMIC DNA]</scope>
    <source>
        <strain evidence="5 6">CECT 8571</strain>
    </source>
</reference>
<comment type="similarity">
    <text evidence="1 3">Belongs to the allantoicase family.</text>
</comment>
<sequence>MNIENVHAMNQLAGPQAELDHHLKTHHVDLASERLGGETLACSDDFFAEMENLLKPGRGIFIEDKYTERGKWMDGWESRRSYGRDNGREYDWCVIKLGCTGVIKGVDVDTNYFRGNAPQSVSIEACHSATEPDANTQWHTLLAQSPVAAHSQNPFAIDNHKPWTHVRLNIFPDGGVARLRVYGDVTVDWSQFLPGEPIDLAFIKNGAKALLVSDMFFSDKNNLIMPGRGKDMGDGWETKRRRDPGPDWSIVKLACPGRVQKLLIDTCHFKGNFPDTFLLEGINTDSDDFTGDGQSGWQPLIAKTKLHAHREHLFICELLNTDTVFTHVRLSIFPDGGISRMRVFGTPAER</sequence>
<dbReference type="Gene3D" id="2.60.120.260">
    <property type="entry name" value="Galactose-binding domain-like"/>
    <property type="match status" value="2"/>
</dbReference>
<dbReference type="UniPathway" id="UPA00395">
    <property type="reaction ID" value="UER00654"/>
</dbReference>
<evidence type="ECO:0000259" key="4">
    <source>
        <dbReference type="Pfam" id="PF03561"/>
    </source>
</evidence>
<name>A0A839UTZ7_9GAMM</name>
<feature type="domain" description="Allantoicase" evidence="4">
    <location>
        <begin position="36"/>
        <end position="185"/>
    </location>
</feature>
<proteinExistence type="inferred from homology"/>
<evidence type="ECO:0000313" key="6">
    <source>
        <dbReference type="Proteomes" id="UP000559987"/>
    </source>
</evidence>
<comment type="caution">
    <text evidence="5">The sequence shown here is derived from an EMBL/GenBank/DDBJ whole genome shotgun (WGS) entry which is preliminary data.</text>
</comment>
<comment type="pathway">
    <text evidence="3">Nitrogen metabolism; (S)-allantoin degradation; (S)-ureidoglycolate from allantoate (aminidohydrolase route): step 1/1.</text>
</comment>
<dbReference type="NCBIfam" id="TIGR02961">
    <property type="entry name" value="allantoicase"/>
    <property type="match status" value="1"/>
</dbReference>
<dbReference type="EMBL" id="JACHXZ010000007">
    <property type="protein sequence ID" value="MBB3170191.1"/>
    <property type="molecule type" value="Genomic_DNA"/>
</dbReference>
<comment type="catalytic activity">
    <reaction evidence="3">
        <text>allantoate + H2O = (S)-ureidoglycolate + urea</text>
        <dbReference type="Rhea" id="RHEA:11016"/>
        <dbReference type="ChEBI" id="CHEBI:15377"/>
        <dbReference type="ChEBI" id="CHEBI:16199"/>
        <dbReference type="ChEBI" id="CHEBI:17536"/>
        <dbReference type="ChEBI" id="CHEBI:57296"/>
        <dbReference type="EC" id="3.5.3.4"/>
    </reaction>
</comment>
<evidence type="ECO:0000256" key="1">
    <source>
        <dbReference type="ARBA" id="ARBA00009242"/>
    </source>
</evidence>
<dbReference type="InterPro" id="IPR008979">
    <property type="entry name" value="Galactose-bd-like_sf"/>
</dbReference>
<dbReference type="InterPro" id="IPR015908">
    <property type="entry name" value="Allantoicase_dom"/>
</dbReference>
<organism evidence="5 6">
    <name type="scientific">Simiduia aestuariiviva</name>
    <dbReference type="NCBI Taxonomy" id="1510459"/>
    <lineage>
        <taxon>Bacteria</taxon>
        <taxon>Pseudomonadati</taxon>
        <taxon>Pseudomonadota</taxon>
        <taxon>Gammaproteobacteria</taxon>
        <taxon>Cellvibrionales</taxon>
        <taxon>Cellvibrionaceae</taxon>
        <taxon>Simiduia</taxon>
    </lineage>
</organism>
<keyword evidence="3 5" id="KW-0378">Hydrolase</keyword>
<protein>
    <recommendedName>
        <fullName evidence="3">Probable allantoicase</fullName>
        <ecNumber evidence="3">3.5.3.4</ecNumber>
    </recommendedName>
    <alternativeName>
        <fullName evidence="3">Allantoate amidinohydrolase</fullName>
    </alternativeName>
</protein>
<dbReference type="InterPro" id="IPR005164">
    <property type="entry name" value="Allantoicase"/>
</dbReference>
<dbReference type="Proteomes" id="UP000559987">
    <property type="component" value="Unassembled WGS sequence"/>
</dbReference>
<keyword evidence="6" id="KW-1185">Reference proteome</keyword>